<dbReference type="RefSeq" id="WP_285452901.1">
    <property type="nucleotide sequence ID" value="NZ_CP127173.1"/>
</dbReference>
<evidence type="ECO:0000313" key="5">
    <source>
        <dbReference type="Proteomes" id="UP001227101"/>
    </source>
</evidence>
<feature type="domain" description="HTH tetR-type" evidence="3">
    <location>
        <begin position="13"/>
        <end position="73"/>
    </location>
</feature>
<dbReference type="EMBL" id="CP127173">
    <property type="protein sequence ID" value="WIV55840.1"/>
    <property type="molecule type" value="Genomic_DNA"/>
</dbReference>
<evidence type="ECO:0000313" key="4">
    <source>
        <dbReference type="EMBL" id="WIV55840.1"/>
    </source>
</evidence>
<dbReference type="Pfam" id="PF00440">
    <property type="entry name" value="TetR_N"/>
    <property type="match status" value="1"/>
</dbReference>
<gene>
    <name evidence="4" type="ORF">QP939_44725</name>
</gene>
<sequence length="228" mass="24630">MTFQRARSPEQRAERRRAILDTALAMLDEMPVAEVSLNELSRRVGLAKSNVLRYFESREAVLLELLERALDDWLAEVAEELAAGVDRSLPARVRADRFAAVVAASLARRRVLCDLVAAQAGVLEHNVSVDVVVRHKRTALAGLQAMVGLVGEYVPEVGEEAKGVCLLAMILAGGLWTHAQPSASVQAAYEADPGIAEFRMDLVTSLEYALATLIAGAMARAGQVTPRS</sequence>
<protein>
    <submittedName>
        <fullName evidence="4">TetR family transcriptional regulator</fullName>
    </submittedName>
</protein>
<dbReference type="InterPro" id="IPR041483">
    <property type="entry name" value="TetR_C_34"/>
</dbReference>
<dbReference type="InterPro" id="IPR001647">
    <property type="entry name" value="HTH_TetR"/>
</dbReference>
<evidence type="ECO:0000256" key="2">
    <source>
        <dbReference type="PROSITE-ProRule" id="PRU00335"/>
    </source>
</evidence>
<reference evidence="4 5" key="1">
    <citation type="submission" date="2023-06" db="EMBL/GenBank/DDBJ databases">
        <authorList>
            <person name="Oyuntsetseg B."/>
            <person name="Kim S.B."/>
        </authorList>
    </citation>
    <scope>NUCLEOTIDE SEQUENCE [LARGE SCALE GENOMIC DNA]</scope>
    <source>
        <strain evidence="4 5">2-2</strain>
    </source>
</reference>
<keyword evidence="5" id="KW-1185">Reference proteome</keyword>
<feature type="DNA-binding region" description="H-T-H motif" evidence="2">
    <location>
        <begin position="36"/>
        <end position="55"/>
    </location>
</feature>
<dbReference type="PROSITE" id="PS50977">
    <property type="entry name" value="HTH_TETR_2"/>
    <property type="match status" value="1"/>
</dbReference>
<accession>A0ABY8XJT4</accession>
<organism evidence="4 5">
    <name type="scientific">Amycolatopsis nalaikhensis</name>
    <dbReference type="NCBI Taxonomy" id="715472"/>
    <lineage>
        <taxon>Bacteria</taxon>
        <taxon>Bacillati</taxon>
        <taxon>Actinomycetota</taxon>
        <taxon>Actinomycetes</taxon>
        <taxon>Pseudonocardiales</taxon>
        <taxon>Pseudonocardiaceae</taxon>
        <taxon>Amycolatopsis</taxon>
    </lineage>
</organism>
<dbReference type="Gene3D" id="1.10.357.10">
    <property type="entry name" value="Tetracycline Repressor, domain 2"/>
    <property type="match status" value="1"/>
</dbReference>
<name>A0ABY8XJT4_9PSEU</name>
<keyword evidence="1 2" id="KW-0238">DNA-binding</keyword>
<evidence type="ECO:0000256" key="1">
    <source>
        <dbReference type="ARBA" id="ARBA00023125"/>
    </source>
</evidence>
<dbReference type="Proteomes" id="UP001227101">
    <property type="component" value="Chromosome"/>
</dbReference>
<dbReference type="SUPFAM" id="SSF46689">
    <property type="entry name" value="Homeodomain-like"/>
    <property type="match status" value="1"/>
</dbReference>
<proteinExistence type="predicted"/>
<dbReference type="Pfam" id="PF17929">
    <property type="entry name" value="TetR_C_34"/>
    <property type="match status" value="1"/>
</dbReference>
<dbReference type="InterPro" id="IPR009057">
    <property type="entry name" value="Homeodomain-like_sf"/>
</dbReference>
<evidence type="ECO:0000259" key="3">
    <source>
        <dbReference type="PROSITE" id="PS50977"/>
    </source>
</evidence>